<dbReference type="EMBL" id="JAMQBK010000032">
    <property type="protein sequence ID" value="MCM2371532.1"/>
    <property type="molecule type" value="Genomic_DNA"/>
</dbReference>
<comment type="caution">
    <text evidence="2">The sequence shown here is derived from an EMBL/GenBank/DDBJ whole genome shotgun (WGS) entry which is preliminary data.</text>
</comment>
<keyword evidence="1" id="KW-0472">Membrane</keyword>
<protein>
    <submittedName>
        <fullName evidence="2">Uncharacterized protein</fullName>
    </submittedName>
</protein>
<feature type="transmembrane region" description="Helical" evidence="1">
    <location>
        <begin position="140"/>
        <end position="161"/>
    </location>
</feature>
<dbReference type="RefSeq" id="WP_250929170.1">
    <property type="nucleotide sequence ID" value="NZ_JAMQBK010000032.1"/>
</dbReference>
<dbReference type="Proteomes" id="UP001202961">
    <property type="component" value="Unassembled WGS sequence"/>
</dbReference>
<organism evidence="2 3">
    <name type="scientific">Aporhodopirellula aestuarii</name>
    <dbReference type="NCBI Taxonomy" id="2950107"/>
    <lineage>
        <taxon>Bacteria</taxon>
        <taxon>Pseudomonadati</taxon>
        <taxon>Planctomycetota</taxon>
        <taxon>Planctomycetia</taxon>
        <taxon>Pirellulales</taxon>
        <taxon>Pirellulaceae</taxon>
        <taxon>Aporhodopirellula</taxon>
    </lineage>
</organism>
<evidence type="ECO:0000313" key="3">
    <source>
        <dbReference type="Proteomes" id="UP001202961"/>
    </source>
</evidence>
<keyword evidence="1" id="KW-1133">Transmembrane helix</keyword>
<reference evidence="2 3" key="1">
    <citation type="journal article" date="2022" name="Syst. Appl. Microbiol.">
        <title>Rhodopirellula aestuarii sp. nov., a novel member of the genus Rhodopirellula isolated from brackish sediments collected in the Tagus River estuary, Portugal.</title>
        <authorList>
            <person name="Vitorino I.R."/>
            <person name="Klimek D."/>
            <person name="Calusinska M."/>
            <person name="Lobo-da-Cunha A."/>
            <person name="Vasconcelos V."/>
            <person name="Lage O.M."/>
        </authorList>
    </citation>
    <scope>NUCLEOTIDE SEQUENCE [LARGE SCALE GENOMIC DNA]</scope>
    <source>
        <strain evidence="2 3">ICT_H3.1</strain>
    </source>
</reference>
<feature type="transmembrane region" description="Helical" evidence="1">
    <location>
        <begin position="194"/>
        <end position="223"/>
    </location>
</feature>
<keyword evidence="3" id="KW-1185">Reference proteome</keyword>
<keyword evidence="1" id="KW-0812">Transmembrane</keyword>
<feature type="transmembrane region" description="Helical" evidence="1">
    <location>
        <begin position="283"/>
        <end position="309"/>
    </location>
</feature>
<evidence type="ECO:0000256" key="1">
    <source>
        <dbReference type="SAM" id="Phobius"/>
    </source>
</evidence>
<evidence type="ECO:0000313" key="2">
    <source>
        <dbReference type="EMBL" id="MCM2371532.1"/>
    </source>
</evidence>
<gene>
    <name evidence="2" type="ORF">NB063_13045</name>
</gene>
<sequence>MTDHPEDTNDLTERLRSFHQSLRAAVIAGTKLDLGTPRATSATTTTHPGSPVARTPLGGIATLAKIDQLEPLLAELIQSEQTQTGKAATPEEQDVPHTLPTSYVSAFRVFQQTRRIDLILDSLTLTRTIADDLAGAVRPVWFYLAMMLVVATAGVAIFANFSSPKIAAIRADLELTPAGETSESWIAEPNLKGLLVALPLLAAGMILLGVTTKGSAAIVTGLGGRRYRTDRSRAVLAEIERARCGDDSTSDPSARRNRLSLISRNAGSLAQHRLTRLKIGLPSLLIAVLGGGGALLYCLTLFGPLIWLIHDLATIATEHGVWP</sequence>
<name>A0ABT0U3S3_9BACT</name>
<accession>A0ABT0U3S3</accession>
<proteinExistence type="predicted"/>